<dbReference type="AlphaFoldDB" id="A0A811JVC1"/>
<feature type="compositionally biased region" description="Polar residues" evidence="1">
    <location>
        <begin position="76"/>
        <end position="86"/>
    </location>
</feature>
<proteinExistence type="predicted"/>
<dbReference type="Proteomes" id="UP000614601">
    <property type="component" value="Unassembled WGS sequence"/>
</dbReference>
<keyword evidence="3" id="KW-1185">Reference proteome</keyword>
<organism evidence="2 3">
    <name type="scientific">Bursaphelenchus okinawaensis</name>
    <dbReference type="NCBI Taxonomy" id="465554"/>
    <lineage>
        <taxon>Eukaryota</taxon>
        <taxon>Metazoa</taxon>
        <taxon>Ecdysozoa</taxon>
        <taxon>Nematoda</taxon>
        <taxon>Chromadorea</taxon>
        <taxon>Rhabditida</taxon>
        <taxon>Tylenchina</taxon>
        <taxon>Tylenchomorpha</taxon>
        <taxon>Aphelenchoidea</taxon>
        <taxon>Aphelenchoididae</taxon>
        <taxon>Bursaphelenchus</taxon>
    </lineage>
</organism>
<feature type="compositionally biased region" description="Basic and acidic residues" evidence="1">
    <location>
        <begin position="55"/>
        <end position="73"/>
    </location>
</feature>
<gene>
    <name evidence="2" type="ORF">BOKJ2_LOCUS1866</name>
</gene>
<accession>A0A811JVC1</accession>
<sequence length="123" mass="13829">MAGISKSLRKSDENAPQTPQKKKEPKPKKPKLTKAERSARASMAVAVREAKRKATHEAEMKEKNYVEGTKSVRDTVASNKNLSPDRSSSDRDENVEMNQLLQFVMEHNVNVLLHDEMIGQLKG</sequence>
<evidence type="ECO:0000313" key="2">
    <source>
        <dbReference type="EMBL" id="CAD5207182.1"/>
    </source>
</evidence>
<reference evidence="2" key="1">
    <citation type="submission" date="2020-09" db="EMBL/GenBank/DDBJ databases">
        <authorList>
            <person name="Kikuchi T."/>
        </authorList>
    </citation>
    <scope>NUCLEOTIDE SEQUENCE</scope>
    <source>
        <strain evidence="2">SH1</strain>
    </source>
</reference>
<name>A0A811JVC1_9BILA</name>
<evidence type="ECO:0000313" key="3">
    <source>
        <dbReference type="Proteomes" id="UP000614601"/>
    </source>
</evidence>
<dbReference type="EMBL" id="CAJFCW020000001">
    <property type="protein sequence ID" value="CAG9084666.1"/>
    <property type="molecule type" value="Genomic_DNA"/>
</dbReference>
<dbReference type="Proteomes" id="UP000783686">
    <property type="component" value="Unassembled WGS sequence"/>
</dbReference>
<protein>
    <submittedName>
        <fullName evidence="2">Uncharacterized protein</fullName>
    </submittedName>
</protein>
<evidence type="ECO:0000256" key="1">
    <source>
        <dbReference type="SAM" id="MobiDB-lite"/>
    </source>
</evidence>
<feature type="compositionally biased region" description="Basic residues" evidence="1">
    <location>
        <begin position="23"/>
        <end position="32"/>
    </location>
</feature>
<feature type="region of interest" description="Disordered" evidence="1">
    <location>
        <begin position="1"/>
        <end position="94"/>
    </location>
</feature>
<dbReference type="EMBL" id="CAJFDH010000001">
    <property type="protein sequence ID" value="CAD5207182.1"/>
    <property type="molecule type" value="Genomic_DNA"/>
</dbReference>
<comment type="caution">
    <text evidence="2">The sequence shown here is derived from an EMBL/GenBank/DDBJ whole genome shotgun (WGS) entry which is preliminary data.</text>
</comment>